<dbReference type="Gene3D" id="3.90.1200.10">
    <property type="match status" value="1"/>
</dbReference>
<gene>
    <name evidence="2" type="ORF">ACFFRH_33810</name>
</gene>
<proteinExistence type="predicted"/>
<dbReference type="EMBL" id="JBHMBS010000023">
    <property type="protein sequence ID" value="MFB9680478.1"/>
    <property type="molecule type" value="Genomic_DNA"/>
</dbReference>
<dbReference type="InterPro" id="IPR002575">
    <property type="entry name" value="Aminoglycoside_PTrfase"/>
</dbReference>
<organism evidence="2 3">
    <name type="scientific">Streptosporangium vulgare</name>
    <dbReference type="NCBI Taxonomy" id="46190"/>
    <lineage>
        <taxon>Bacteria</taxon>
        <taxon>Bacillati</taxon>
        <taxon>Actinomycetota</taxon>
        <taxon>Actinomycetes</taxon>
        <taxon>Streptosporangiales</taxon>
        <taxon>Streptosporangiaceae</taxon>
        <taxon>Streptosporangium</taxon>
    </lineage>
</organism>
<evidence type="ECO:0000313" key="3">
    <source>
        <dbReference type="Proteomes" id="UP001589610"/>
    </source>
</evidence>
<keyword evidence="3" id="KW-1185">Reference proteome</keyword>
<sequence length="321" mass="34031">MSPASYDHPPLGATAIRPSWGELPGSLRDSITAHLGSAVVTADVQGGGFTPGVAARLGLANDDRVFVKAIPDDHVLSGKYLTEAATSAGLPATAPVPRLRWYGASAGWIVLIFDDLDGRHPDLSPGSADVPAVVTAVSGMGELLTPSPLSDLPSASATRVSLLHGWRELVTCPPVDLGAWERRHLPDLSELETHWARHTEGSALVHGDIRPDNMIISAGEVVFVVDWAQPSRGAAWQDVADLVPHMIMAGHSPAAAEKALIGVQAWDSAPPDVITSYAASFAGYWTRMSRQPAPPSVPNLRGYQRRAAAAAIAWTMYRTGW</sequence>
<dbReference type="Pfam" id="PF01636">
    <property type="entry name" value="APH"/>
    <property type="match status" value="1"/>
</dbReference>
<accession>A0ABV5TSC2</accession>
<name>A0ABV5TSC2_9ACTN</name>
<reference evidence="2 3" key="1">
    <citation type="submission" date="2024-09" db="EMBL/GenBank/DDBJ databases">
        <authorList>
            <person name="Sun Q."/>
            <person name="Mori K."/>
        </authorList>
    </citation>
    <scope>NUCLEOTIDE SEQUENCE [LARGE SCALE GENOMIC DNA]</scope>
    <source>
        <strain evidence="2 3">JCM 3028</strain>
    </source>
</reference>
<dbReference type="Proteomes" id="UP001589610">
    <property type="component" value="Unassembled WGS sequence"/>
</dbReference>
<comment type="caution">
    <text evidence="2">The sequence shown here is derived from an EMBL/GenBank/DDBJ whole genome shotgun (WGS) entry which is preliminary data.</text>
</comment>
<evidence type="ECO:0000313" key="2">
    <source>
        <dbReference type="EMBL" id="MFB9680478.1"/>
    </source>
</evidence>
<feature type="domain" description="Aminoglycoside phosphotransferase" evidence="1">
    <location>
        <begin position="90"/>
        <end position="266"/>
    </location>
</feature>
<dbReference type="SUPFAM" id="SSF56112">
    <property type="entry name" value="Protein kinase-like (PK-like)"/>
    <property type="match status" value="1"/>
</dbReference>
<evidence type="ECO:0000259" key="1">
    <source>
        <dbReference type="Pfam" id="PF01636"/>
    </source>
</evidence>
<dbReference type="InterPro" id="IPR011009">
    <property type="entry name" value="Kinase-like_dom_sf"/>
</dbReference>
<dbReference type="RefSeq" id="WP_386161470.1">
    <property type="nucleotide sequence ID" value="NZ_JBHMBS010000023.1"/>
</dbReference>
<protein>
    <submittedName>
        <fullName evidence="2">Phosphotransferase family protein</fullName>
    </submittedName>
</protein>